<dbReference type="InterPro" id="IPR036615">
    <property type="entry name" value="Mur_ligase_C_dom_sf"/>
</dbReference>
<keyword evidence="3 7" id="KW-0963">Cytoplasm</keyword>
<evidence type="ECO:0000259" key="10">
    <source>
        <dbReference type="Pfam" id="PF08245"/>
    </source>
</evidence>
<comment type="caution">
    <text evidence="11">The sequence shown here is derived from an EMBL/GenBank/DDBJ whole genome shotgun (WGS) entry which is preliminary data.</text>
</comment>
<evidence type="ECO:0000256" key="3">
    <source>
        <dbReference type="ARBA" id="ARBA00022490"/>
    </source>
</evidence>
<evidence type="ECO:0000256" key="7">
    <source>
        <dbReference type="HAMAP-Rule" id="MF_00639"/>
    </source>
</evidence>
<dbReference type="GO" id="GO:0008764">
    <property type="term" value="F:UDP-N-acetylmuramoylalanine-D-glutamate ligase activity"/>
    <property type="evidence" value="ECO:0007669"/>
    <property type="project" value="UniProtKB-UniRule"/>
</dbReference>
<dbReference type="EC" id="6.3.2.9" evidence="7 8"/>
<dbReference type="Pfam" id="PF21377">
    <property type="entry name" value="MurD_N"/>
    <property type="match status" value="1"/>
</dbReference>
<dbReference type="Proteomes" id="UP000250918">
    <property type="component" value="Unassembled WGS sequence"/>
</dbReference>
<name>A0A855XBU1_9BACT</name>
<keyword evidence="4 7" id="KW-0436">Ligase</keyword>
<reference evidence="11 12" key="1">
    <citation type="journal article" date="2018" name="ISME J.">
        <title>A methanotrophic archaeon couples anaerobic oxidation of methane to Fe(III) reduction.</title>
        <authorList>
            <person name="Cai C."/>
            <person name="Leu A.O."/>
            <person name="Xie G.J."/>
            <person name="Guo J."/>
            <person name="Feng Y."/>
            <person name="Zhao J.X."/>
            <person name="Tyson G.W."/>
            <person name="Yuan Z."/>
            <person name="Hu S."/>
        </authorList>
    </citation>
    <scope>NUCLEOTIDE SEQUENCE [LARGE SCALE GENOMIC DNA]</scope>
    <source>
        <strain evidence="11">FeB_12</strain>
    </source>
</reference>
<evidence type="ECO:0000256" key="2">
    <source>
        <dbReference type="ARBA" id="ARBA00004752"/>
    </source>
</evidence>
<sequence>MTREQKIRGRRVGILGMARSGVAAAILARQEGGQAFVSDAAEAGRLTEQIRRLEKAGIPFETGAHTDKLLMCDYLIVSPGVKLQIDILVQARQAGIPIFSELEFASWFCKGKIAAITGTNGKTTTTALTGELFKAAGVPYRVCGNIGLAFTEVVTEIPSDGVAIVEVSSFQLEAIADFRPHVAVILNITPDHIDRHGSMEAYREAKFRIAENQSATDFLILNNEDPELSKARVKTEARLLWFSTRDNDPSAATFIRSGSLWARHNGREQAIIKGSEIGILGPHNLQNAAAAVAIGTVLNLPAEAMAKALRQFPGVEHRLEKAGTVAGVNFINDSKATNVDSVCVALRSMTSPTYLILGGRDKGAPYAPIIEAGRKVIKGLIVIGESREKIFRELGQSFPTISAETLEEAVARGFEMAHPGETVLLSPGCASFDMFDNFEHRGRVFKQAVASLKNGKSKGETVTR</sequence>
<dbReference type="GO" id="GO:0008360">
    <property type="term" value="P:regulation of cell shape"/>
    <property type="evidence" value="ECO:0007669"/>
    <property type="project" value="UniProtKB-KW"/>
</dbReference>
<comment type="pathway">
    <text evidence="2 7 8">Cell wall biogenesis; peptidoglycan biosynthesis.</text>
</comment>
<keyword evidence="7 8" id="KW-0133">Cell shape</keyword>
<evidence type="ECO:0000256" key="1">
    <source>
        <dbReference type="ARBA" id="ARBA00004496"/>
    </source>
</evidence>
<dbReference type="InterPro" id="IPR005762">
    <property type="entry name" value="MurD"/>
</dbReference>
<dbReference type="GO" id="GO:0005737">
    <property type="term" value="C:cytoplasm"/>
    <property type="evidence" value="ECO:0007669"/>
    <property type="project" value="UniProtKB-SubCell"/>
</dbReference>
<dbReference type="Gene3D" id="3.40.1190.10">
    <property type="entry name" value="Mur-like, catalytic domain"/>
    <property type="match status" value="1"/>
</dbReference>
<comment type="similarity">
    <text evidence="7">Belongs to the MurCDEF family.</text>
</comment>
<evidence type="ECO:0000313" key="11">
    <source>
        <dbReference type="EMBL" id="PWB75333.1"/>
    </source>
</evidence>
<dbReference type="GO" id="GO:0009252">
    <property type="term" value="P:peptidoglycan biosynthetic process"/>
    <property type="evidence" value="ECO:0007669"/>
    <property type="project" value="UniProtKB-UniRule"/>
</dbReference>
<evidence type="ECO:0000313" key="12">
    <source>
        <dbReference type="Proteomes" id="UP000250918"/>
    </source>
</evidence>
<comment type="catalytic activity">
    <reaction evidence="7 8">
        <text>UDP-N-acetyl-alpha-D-muramoyl-L-alanine + D-glutamate + ATP = UDP-N-acetyl-alpha-D-muramoyl-L-alanyl-D-glutamate + ADP + phosphate + H(+)</text>
        <dbReference type="Rhea" id="RHEA:16429"/>
        <dbReference type="ChEBI" id="CHEBI:15378"/>
        <dbReference type="ChEBI" id="CHEBI:29986"/>
        <dbReference type="ChEBI" id="CHEBI:30616"/>
        <dbReference type="ChEBI" id="CHEBI:43474"/>
        <dbReference type="ChEBI" id="CHEBI:83898"/>
        <dbReference type="ChEBI" id="CHEBI:83900"/>
        <dbReference type="ChEBI" id="CHEBI:456216"/>
        <dbReference type="EC" id="6.3.2.9"/>
    </reaction>
</comment>
<dbReference type="EMBL" id="PQAP01000011">
    <property type="protein sequence ID" value="PWB75333.1"/>
    <property type="molecule type" value="Genomic_DNA"/>
</dbReference>
<dbReference type="Gene3D" id="3.40.50.720">
    <property type="entry name" value="NAD(P)-binding Rossmann-like Domain"/>
    <property type="match status" value="1"/>
</dbReference>
<accession>A0A855XBU1</accession>
<dbReference type="AlphaFoldDB" id="A0A855XBU1"/>
<keyword evidence="7 8" id="KW-0573">Peptidoglycan synthesis</keyword>
<dbReference type="UniPathway" id="UPA00219"/>
<dbReference type="Pfam" id="PF08245">
    <property type="entry name" value="Mur_ligase_M"/>
    <property type="match status" value="1"/>
</dbReference>
<dbReference type="InterPro" id="IPR004101">
    <property type="entry name" value="Mur_ligase_C"/>
</dbReference>
<comment type="subcellular location">
    <subcellularLocation>
        <location evidence="1 7 8">Cytoplasm</location>
    </subcellularLocation>
</comment>
<dbReference type="GO" id="GO:0051301">
    <property type="term" value="P:cell division"/>
    <property type="evidence" value="ECO:0007669"/>
    <property type="project" value="UniProtKB-KW"/>
</dbReference>
<feature type="domain" description="Mur ligase central" evidence="10">
    <location>
        <begin position="116"/>
        <end position="294"/>
    </location>
</feature>
<dbReference type="NCBIfam" id="TIGR01087">
    <property type="entry name" value="murD"/>
    <property type="match status" value="1"/>
</dbReference>
<dbReference type="SUPFAM" id="SSF53623">
    <property type="entry name" value="MurD-like peptide ligases, catalytic domain"/>
    <property type="match status" value="1"/>
</dbReference>
<dbReference type="GO" id="GO:0071555">
    <property type="term" value="P:cell wall organization"/>
    <property type="evidence" value="ECO:0007669"/>
    <property type="project" value="UniProtKB-KW"/>
</dbReference>
<evidence type="ECO:0000256" key="8">
    <source>
        <dbReference type="RuleBase" id="RU003664"/>
    </source>
</evidence>
<protein>
    <recommendedName>
        <fullName evidence="7 8">UDP-N-acetylmuramoylalanine--D-glutamate ligase</fullName>
        <ecNumber evidence="7 8">6.3.2.9</ecNumber>
    </recommendedName>
    <alternativeName>
        <fullName evidence="7">D-glutamic acid-adding enzyme</fullName>
    </alternativeName>
    <alternativeName>
        <fullName evidence="7">UDP-N-acetylmuramoyl-L-alanyl-D-glutamate synthetase</fullName>
    </alternativeName>
</protein>
<dbReference type="SUPFAM" id="SSF51984">
    <property type="entry name" value="MurCD N-terminal domain"/>
    <property type="match status" value="1"/>
</dbReference>
<feature type="domain" description="Mur ligase C-terminal" evidence="9">
    <location>
        <begin position="317"/>
        <end position="427"/>
    </location>
</feature>
<dbReference type="InterPro" id="IPR013221">
    <property type="entry name" value="Mur_ligase_cen"/>
</dbReference>
<comment type="function">
    <text evidence="7 8">Cell wall formation. Catalyzes the addition of glutamate to the nucleotide precursor UDP-N-acetylmuramoyl-L-alanine (UMA).</text>
</comment>
<dbReference type="SUPFAM" id="SSF53244">
    <property type="entry name" value="MurD-like peptide ligases, peptide-binding domain"/>
    <property type="match status" value="1"/>
</dbReference>
<dbReference type="HAMAP" id="MF_00639">
    <property type="entry name" value="MurD"/>
    <property type="match status" value="1"/>
</dbReference>
<keyword evidence="5 7" id="KW-0547">Nucleotide-binding</keyword>
<keyword evidence="7 8" id="KW-0132">Cell division</keyword>
<evidence type="ECO:0000256" key="4">
    <source>
        <dbReference type="ARBA" id="ARBA00022598"/>
    </source>
</evidence>
<dbReference type="Pfam" id="PF02875">
    <property type="entry name" value="Mur_ligase_C"/>
    <property type="match status" value="1"/>
</dbReference>
<keyword evidence="7 8" id="KW-0961">Cell wall biogenesis/degradation</keyword>
<dbReference type="PANTHER" id="PTHR43692">
    <property type="entry name" value="UDP-N-ACETYLMURAMOYLALANINE--D-GLUTAMATE LIGASE"/>
    <property type="match status" value="1"/>
</dbReference>
<evidence type="ECO:0000259" key="9">
    <source>
        <dbReference type="Pfam" id="PF02875"/>
    </source>
</evidence>
<dbReference type="GO" id="GO:0005524">
    <property type="term" value="F:ATP binding"/>
    <property type="evidence" value="ECO:0007669"/>
    <property type="project" value="UniProtKB-UniRule"/>
</dbReference>
<feature type="binding site" evidence="7">
    <location>
        <begin position="118"/>
        <end position="124"/>
    </location>
    <ligand>
        <name>ATP</name>
        <dbReference type="ChEBI" id="CHEBI:30616"/>
    </ligand>
</feature>
<gene>
    <name evidence="7 11" type="primary">murD</name>
    <name evidence="11" type="ORF">C3F09_02930</name>
</gene>
<dbReference type="Gene3D" id="3.90.190.20">
    <property type="entry name" value="Mur ligase, C-terminal domain"/>
    <property type="match status" value="1"/>
</dbReference>
<dbReference type="InterPro" id="IPR036565">
    <property type="entry name" value="Mur-like_cat_sf"/>
</dbReference>
<proteinExistence type="inferred from homology"/>
<evidence type="ECO:0000256" key="6">
    <source>
        <dbReference type="ARBA" id="ARBA00022840"/>
    </source>
</evidence>
<keyword evidence="7 8" id="KW-0131">Cell cycle</keyword>
<keyword evidence="6 7" id="KW-0067">ATP-binding</keyword>
<evidence type="ECO:0000256" key="5">
    <source>
        <dbReference type="ARBA" id="ARBA00022741"/>
    </source>
</evidence>
<dbReference type="PANTHER" id="PTHR43692:SF1">
    <property type="entry name" value="UDP-N-ACETYLMURAMOYLALANINE--D-GLUTAMATE LIGASE"/>
    <property type="match status" value="1"/>
</dbReference>
<organism evidence="11 12">
    <name type="scientific">candidate division GN15 bacterium</name>
    <dbReference type="NCBI Taxonomy" id="2072418"/>
    <lineage>
        <taxon>Bacteria</taxon>
        <taxon>candidate division GN15</taxon>
    </lineage>
</organism>